<evidence type="ECO:0000256" key="2">
    <source>
        <dbReference type="ARBA" id="ARBA00012761"/>
    </source>
</evidence>
<evidence type="ECO:0000313" key="11">
    <source>
        <dbReference type="Proteomes" id="UP001140510"/>
    </source>
</evidence>
<evidence type="ECO:0000256" key="3">
    <source>
        <dbReference type="ARBA" id="ARBA00016205"/>
    </source>
</evidence>
<dbReference type="Pfam" id="PF02837">
    <property type="entry name" value="Glyco_hydro_2_N"/>
    <property type="match status" value="1"/>
</dbReference>
<feature type="domain" description="Glycoside hydrolase family 2 immunoglobulin-like beta-sandwich" evidence="7">
    <location>
        <begin position="182"/>
        <end position="281"/>
    </location>
</feature>
<comment type="similarity">
    <text evidence="1 6">Belongs to the glycosyl hydrolase 2 family.</text>
</comment>
<feature type="domain" description="Glycoside hydrolase family 2 catalytic" evidence="8">
    <location>
        <begin position="283"/>
        <end position="597"/>
    </location>
</feature>
<dbReference type="SUPFAM" id="SSF49785">
    <property type="entry name" value="Galactose-binding domain-like"/>
    <property type="match status" value="1"/>
</dbReference>
<dbReference type="InterPro" id="IPR006101">
    <property type="entry name" value="Glyco_hydro_2"/>
</dbReference>
<keyword evidence="4 6" id="KW-0378">Hydrolase</keyword>
<dbReference type="InterPro" id="IPR006102">
    <property type="entry name" value="Ig-like_GH2"/>
</dbReference>
<evidence type="ECO:0000256" key="6">
    <source>
        <dbReference type="RuleBase" id="RU361154"/>
    </source>
</evidence>
<dbReference type="SUPFAM" id="SSF49303">
    <property type="entry name" value="beta-Galactosidase/glucuronidase domain"/>
    <property type="match status" value="1"/>
</dbReference>
<dbReference type="Pfam" id="PF02836">
    <property type="entry name" value="Glyco_hydro_2_C"/>
    <property type="match status" value="1"/>
</dbReference>
<dbReference type="InterPro" id="IPR006103">
    <property type="entry name" value="Glyco_hydro_2_cat"/>
</dbReference>
<dbReference type="GO" id="GO:0005975">
    <property type="term" value="P:carbohydrate metabolic process"/>
    <property type="evidence" value="ECO:0007669"/>
    <property type="project" value="InterPro"/>
</dbReference>
<dbReference type="EMBL" id="JAPEVA010000033">
    <property type="protein sequence ID" value="KAJ4405582.1"/>
    <property type="molecule type" value="Genomic_DNA"/>
</dbReference>
<dbReference type="InterPro" id="IPR023232">
    <property type="entry name" value="Glyco_hydro_2_AS"/>
</dbReference>
<name>A0A9W8ZHI4_9PLEO</name>
<dbReference type="GO" id="GO:0004566">
    <property type="term" value="F:beta-glucuronidase activity"/>
    <property type="evidence" value="ECO:0007669"/>
    <property type="project" value="UniProtKB-EC"/>
</dbReference>
<dbReference type="InterPro" id="IPR008979">
    <property type="entry name" value="Galactose-bd-like_sf"/>
</dbReference>
<evidence type="ECO:0000313" key="10">
    <source>
        <dbReference type="EMBL" id="KAJ4405582.1"/>
    </source>
</evidence>
<gene>
    <name evidence="10" type="ORF">N0V91_005100</name>
</gene>
<dbReference type="FunFam" id="3.20.20.80:FF:000080">
    <property type="entry name" value="Beta-glucuronidase UidA"/>
    <property type="match status" value="1"/>
</dbReference>
<accession>A0A9W8ZHI4</accession>
<dbReference type="InterPro" id="IPR036156">
    <property type="entry name" value="Beta-gal/glucu_dom_sf"/>
</dbReference>
<evidence type="ECO:0000259" key="7">
    <source>
        <dbReference type="Pfam" id="PF00703"/>
    </source>
</evidence>
<dbReference type="NCBIfam" id="NF007538">
    <property type="entry name" value="PRK10150.1"/>
    <property type="match status" value="1"/>
</dbReference>
<dbReference type="OrthoDB" id="408532at2759"/>
<dbReference type="GO" id="GO:0030246">
    <property type="term" value="F:carbohydrate binding"/>
    <property type="evidence" value="ECO:0007669"/>
    <property type="project" value="TreeGrafter"/>
</dbReference>
<dbReference type="Gene3D" id="3.20.20.80">
    <property type="entry name" value="Glycosidases"/>
    <property type="match status" value="1"/>
</dbReference>
<dbReference type="GO" id="GO:0019391">
    <property type="term" value="P:glucuronoside catabolic process"/>
    <property type="evidence" value="ECO:0007669"/>
    <property type="project" value="TreeGrafter"/>
</dbReference>
<evidence type="ECO:0000259" key="8">
    <source>
        <dbReference type="Pfam" id="PF02836"/>
    </source>
</evidence>
<proteinExistence type="inferred from homology"/>
<keyword evidence="11" id="KW-1185">Reference proteome</keyword>
<sequence>MLRPQSTATREVVSLDGLWDFEVLAETPSDDKQWTSLIRSKLQAPVPASYNDVFLDHHVRNHVGWTRYQRRVRIPRGWSDQRYFVRCDAATHRGRIFVNGLSTTDHQGGYTPFDAEVTNLVAAGEDFQITVAVSNELNNETIPPGQISTLADGRKKQTYLHDFFNYSGLARSVWLYSIPKEHIHDITVTTAVNWDTLAGLIECTILTDPSHHDGGAIAEATVQDEDLNTVAESTGFQNCLQIPCVHLWQPGAAYLYTITVTLRDARSHTLLDIYKITTGVRTVEVEDAKFLINNTPFYFTGFGKHEDTAIRGKGHDPAYMCHDFELMRWIGANSFRTSHYPYAEEVLDYADRNGIVVIDETAAVGLNLGITSGLFGGKPPSTFAPDACNDRTQSAHEQSIRELIARDKNHPCVVMWSISNEPASHEEGAREYFEPLVTTTRSLDDRPVCFANFGLATAAKDRISDLFDVLCLNRYYGWYESCGDLKLAESELEADLLTWQDKYPEKPIIMTEYGADTIAGLHSAGITPWSEEFQTDVYDLYHRVFDRVKNVAGEQAWSFSDFQTSQHVFRVDGNKKGIFTRDRRPKSAAQALRRRWRFEGKGRFHATTAVSLEADSLSKRKTVVVDDDTDGLKRGPRL</sequence>
<dbReference type="InterPro" id="IPR006104">
    <property type="entry name" value="Glyco_hydro_2_N"/>
</dbReference>
<dbReference type="PROSITE" id="PS00719">
    <property type="entry name" value="GLYCOSYL_HYDROL_F2_1"/>
    <property type="match status" value="1"/>
</dbReference>
<keyword evidence="5 6" id="KW-0326">Glycosidase</keyword>
<protein>
    <recommendedName>
        <fullName evidence="3">Beta-glucuronidase</fullName>
        <ecNumber evidence="2">3.2.1.31</ecNumber>
    </recommendedName>
</protein>
<reference evidence="10" key="1">
    <citation type="submission" date="2022-10" db="EMBL/GenBank/DDBJ databases">
        <title>Tapping the CABI collections for fungal endophytes: first genome assemblies for Collariella, Neodidymelliopsis, Ascochyta clinopodiicola, Didymella pomorum, Didymosphaeria variabile, Neocosmospora piperis and Neocucurbitaria cava.</title>
        <authorList>
            <person name="Hill R."/>
        </authorList>
    </citation>
    <scope>NUCLEOTIDE SEQUENCE</scope>
    <source>
        <strain evidence="10">IMI 355091</strain>
    </source>
</reference>
<comment type="caution">
    <text evidence="10">The sequence shown here is derived from an EMBL/GenBank/DDBJ whole genome shotgun (WGS) entry which is preliminary data.</text>
</comment>
<dbReference type="AlphaFoldDB" id="A0A9W8ZHI4"/>
<feature type="domain" description="Glycosyl hydrolases family 2 sugar binding" evidence="9">
    <location>
        <begin position="14"/>
        <end position="179"/>
    </location>
</feature>
<dbReference type="PANTHER" id="PTHR10066:SF67">
    <property type="entry name" value="BETA-GLUCURONIDASE"/>
    <property type="match status" value="1"/>
</dbReference>
<dbReference type="PANTHER" id="PTHR10066">
    <property type="entry name" value="BETA-GLUCURONIDASE"/>
    <property type="match status" value="1"/>
</dbReference>
<dbReference type="PROSITE" id="PS00608">
    <property type="entry name" value="GLYCOSYL_HYDROL_F2_2"/>
    <property type="match status" value="1"/>
</dbReference>
<dbReference type="EC" id="3.2.1.31" evidence="2"/>
<evidence type="ECO:0000256" key="4">
    <source>
        <dbReference type="ARBA" id="ARBA00022801"/>
    </source>
</evidence>
<dbReference type="Proteomes" id="UP001140510">
    <property type="component" value="Unassembled WGS sequence"/>
</dbReference>
<dbReference type="Pfam" id="PF00703">
    <property type="entry name" value="Glyco_hydro_2"/>
    <property type="match status" value="1"/>
</dbReference>
<evidence type="ECO:0000259" key="9">
    <source>
        <dbReference type="Pfam" id="PF02837"/>
    </source>
</evidence>
<organism evidence="10 11">
    <name type="scientific">Didymella pomorum</name>
    <dbReference type="NCBI Taxonomy" id="749634"/>
    <lineage>
        <taxon>Eukaryota</taxon>
        <taxon>Fungi</taxon>
        <taxon>Dikarya</taxon>
        <taxon>Ascomycota</taxon>
        <taxon>Pezizomycotina</taxon>
        <taxon>Dothideomycetes</taxon>
        <taxon>Pleosporomycetidae</taxon>
        <taxon>Pleosporales</taxon>
        <taxon>Pleosporineae</taxon>
        <taxon>Didymellaceae</taxon>
        <taxon>Didymella</taxon>
    </lineage>
</organism>
<dbReference type="InterPro" id="IPR013783">
    <property type="entry name" value="Ig-like_fold"/>
</dbReference>
<dbReference type="PRINTS" id="PR00132">
    <property type="entry name" value="GLHYDRLASE2"/>
</dbReference>
<dbReference type="InterPro" id="IPR017853">
    <property type="entry name" value="GH"/>
</dbReference>
<dbReference type="Gene3D" id="2.60.120.260">
    <property type="entry name" value="Galactose-binding domain-like"/>
    <property type="match status" value="1"/>
</dbReference>
<dbReference type="InterPro" id="IPR023230">
    <property type="entry name" value="Glyco_hydro_2_CS"/>
</dbReference>
<evidence type="ECO:0000256" key="5">
    <source>
        <dbReference type="ARBA" id="ARBA00023295"/>
    </source>
</evidence>
<dbReference type="SUPFAM" id="SSF51445">
    <property type="entry name" value="(Trans)glycosidases"/>
    <property type="match status" value="1"/>
</dbReference>
<evidence type="ECO:0000256" key="1">
    <source>
        <dbReference type="ARBA" id="ARBA00007401"/>
    </source>
</evidence>
<dbReference type="Gene3D" id="2.60.40.10">
    <property type="entry name" value="Immunoglobulins"/>
    <property type="match status" value="1"/>
</dbReference>